<dbReference type="PROSITE" id="PS01124">
    <property type="entry name" value="HTH_ARAC_FAMILY_2"/>
    <property type="match status" value="1"/>
</dbReference>
<dbReference type="Gene3D" id="1.10.10.60">
    <property type="entry name" value="Homeodomain-like"/>
    <property type="match status" value="1"/>
</dbReference>
<dbReference type="InterPro" id="IPR009057">
    <property type="entry name" value="Homeodomain-like_sf"/>
</dbReference>
<evidence type="ECO:0000313" key="5">
    <source>
        <dbReference type="EMBL" id="GLR68601.1"/>
    </source>
</evidence>
<dbReference type="PROSITE" id="PS00041">
    <property type="entry name" value="HTH_ARAC_FAMILY_1"/>
    <property type="match status" value="1"/>
</dbReference>
<sequence>MTHMWSRGQYEARAADLPLRSDQYLITLCLSGGCELQKRSHFALHANQAMIMPCDGVHGFSTTGDLETLSLRTSAASLLRAIGGGTLAPLLYTPIETAQGLPRVLADTMSSFWKSRNTLMAGDAMNILMPIGSFLRGIFEEKFKYTASAAAASQSLHWRIREDILSHMGQPDICSAACAAKRLGRSPRAVHAALREMGTSFSNLAMDIRLSQAARLLRSPLSGHQSITALALAVGFEDMSHFSRRFRQRFGQSPRAYRDAGRPD</sequence>
<dbReference type="SMART" id="SM00342">
    <property type="entry name" value="HTH_ARAC"/>
    <property type="match status" value="1"/>
</dbReference>
<keyword evidence="2" id="KW-0238">DNA-binding</keyword>
<accession>A0ABQ6A8U5</accession>
<gene>
    <name evidence="5" type="ORF">GCM10010909_32820</name>
</gene>
<organism evidence="5 6">
    <name type="scientific">Acidocella aquatica</name>
    <dbReference type="NCBI Taxonomy" id="1922313"/>
    <lineage>
        <taxon>Bacteria</taxon>
        <taxon>Pseudomonadati</taxon>
        <taxon>Pseudomonadota</taxon>
        <taxon>Alphaproteobacteria</taxon>
        <taxon>Acetobacterales</taxon>
        <taxon>Acidocellaceae</taxon>
        <taxon>Acidocella</taxon>
    </lineage>
</organism>
<dbReference type="InterPro" id="IPR020449">
    <property type="entry name" value="Tscrpt_reg_AraC-type_HTH"/>
</dbReference>
<keyword evidence="6" id="KW-1185">Reference proteome</keyword>
<dbReference type="PROSITE" id="PS51257">
    <property type="entry name" value="PROKAR_LIPOPROTEIN"/>
    <property type="match status" value="1"/>
</dbReference>
<protein>
    <recommendedName>
        <fullName evidence="4">HTH araC/xylS-type domain-containing protein</fullName>
    </recommendedName>
</protein>
<evidence type="ECO:0000256" key="2">
    <source>
        <dbReference type="ARBA" id="ARBA00023125"/>
    </source>
</evidence>
<reference evidence="6" key="1">
    <citation type="journal article" date="2019" name="Int. J. Syst. Evol. Microbiol.">
        <title>The Global Catalogue of Microorganisms (GCM) 10K type strain sequencing project: providing services to taxonomists for standard genome sequencing and annotation.</title>
        <authorList>
            <consortium name="The Broad Institute Genomics Platform"/>
            <consortium name="The Broad Institute Genome Sequencing Center for Infectious Disease"/>
            <person name="Wu L."/>
            <person name="Ma J."/>
        </authorList>
    </citation>
    <scope>NUCLEOTIDE SEQUENCE [LARGE SCALE GENOMIC DNA]</scope>
    <source>
        <strain evidence="6">NBRC 112502</strain>
    </source>
</reference>
<dbReference type="Proteomes" id="UP001156641">
    <property type="component" value="Unassembled WGS sequence"/>
</dbReference>
<dbReference type="PRINTS" id="PR00032">
    <property type="entry name" value="HTHARAC"/>
</dbReference>
<evidence type="ECO:0000256" key="3">
    <source>
        <dbReference type="ARBA" id="ARBA00023163"/>
    </source>
</evidence>
<evidence type="ECO:0000259" key="4">
    <source>
        <dbReference type="PROSITE" id="PS01124"/>
    </source>
</evidence>
<keyword evidence="1" id="KW-0805">Transcription regulation</keyword>
<dbReference type="SUPFAM" id="SSF46689">
    <property type="entry name" value="Homeodomain-like"/>
    <property type="match status" value="1"/>
</dbReference>
<feature type="domain" description="HTH araC/xylS-type" evidence="4">
    <location>
        <begin position="158"/>
        <end position="260"/>
    </location>
</feature>
<evidence type="ECO:0000313" key="6">
    <source>
        <dbReference type="Proteomes" id="UP001156641"/>
    </source>
</evidence>
<dbReference type="Pfam" id="PF12833">
    <property type="entry name" value="HTH_18"/>
    <property type="match status" value="1"/>
</dbReference>
<dbReference type="PANTHER" id="PTHR47894:SF4">
    <property type="entry name" value="HTH-TYPE TRANSCRIPTIONAL REGULATOR GADX"/>
    <property type="match status" value="1"/>
</dbReference>
<name>A0ABQ6A8U5_9PROT</name>
<proteinExistence type="predicted"/>
<comment type="caution">
    <text evidence="5">The sequence shown here is derived from an EMBL/GenBank/DDBJ whole genome shotgun (WGS) entry which is preliminary data.</text>
</comment>
<evidence type="ECO:0000256" key="1">
    <source>
        <dbReference type="ARBA" id="ARBA00023015"/>
    </source>
</evidence>
<dbReference type="InterPro" id="IPR018062">
    <property type="entry name" value="HTH_AraC-typ_CS"/>
</dbReference>
<dbReference type="InterPro" id="IPR018060">
    <property type="entry name" value="HTH_AraC"/>
</dbReference>
<keyword evidence="3" id="KW-0804">Transcription</keyword>
<dbReference type="PANTHER" id="PTHR47894">
    <property type="entry name" value="HTH-TYPE TRANSCRIPTIONAL REGULATOR GADX"/>
    <property type="match status" value="1"/>
</dbReference>
<dbReference type="EMBL" id="BSOS01000090">
    <property type="protein sequence ID" value="GLR68601.1"/>
    <property type="molecule type" value="Genomic_DNA"/>
</dbReference>